<feature type="compositionally biased region" description="Basic and acidic residues" evidence="1">
    <location>
        <begin position="517"/>
        <end position="535"/>
    </location>
</feature>
<evidence type="ECO:0000256" key="1">
    <source>
        <dbReference type="SAM" id="MobiDB-lite"/>
    </source>
</evidence>
<name>A0A8J5HEZ0_ZINOF</name>
<dbReference type="Pfam" id="PF03140">
    <property type="entry name" value="DUF247"/>
    <property type="match status" value="1"/>
</dbReference>
<protein>
    <submittedName>
        <fullName evidence="2">Uncharacterized protein</fullName>
    </submittedName>
</protein>
<dbReference type="PANTHER" id="PTHR31170">
    <property type="entry name" value="BNAC04G53230D PROTEIN"/>
    <property type="match status" value="1"/>
</dbReference>
<dbReference type="Proteomes" id="UP000734854">
    <property type="component" value="Unassembled WGS sequence"/>
</dbReference>
<accession>A0A8J5HEZ0</accession>
<proteinExistence type="predicted"/>
<comment type="caution">
    <text evidence="2">The sequence shown here is derived from an EMBL/GenBank/DDBJ whole genome shotgun (WGS) entry which is preliminary data.</text>
</comment>
<dbReference type="InterPro" id="IPR004158">
    <property type="entry name" value="DUF247_pln"/>
</dbReference>
<evidence type="ECO:0000313" key="2">
    <source>
        <dbReference type="EMBL" id="KAG6516384.1"/>
    </source>
</evidence>
<reference evidence="2 3" key="1">
    <citation type="submission" date="2020-08" db="EMBL/GenBank/DDBJ databases">
        <title>Plant Genome Project.</title>
        <authorList>
            <person name="Zhang R.-G."/>
        </authorList>
    </citation>
    <scope>NUCLEOTIDE SEQUENCE [LARGE SCALE GENOMIC DNA]</scope>
    <source>
        <tissue evidence="2">Rhizome</tissue>
    </source>
</reference>
<evidence type="ECO:0000313" key="3">
    <source>
        <dbReference type="Proteomes" id="UP000734854"/>
    </source>
</evidence>
<sequence length="541" mass="62819">MKNIEDEGIEASLDMDWVASLELKVSDTKFRDRNREPTIYRVPDILKSVDPQAYEPLLVSLGPYHHHKPHLQAMNQLKWKYLKFVLEQNPGMVMKDYVGLIKGLETQARVAYSEEVNMSSNSFVEMMLLDGCFLMLTIMGWTHRMEISEESTWWTHFNTLQDIFMLENQLPFFLLETLYQYAFPHGDRFRSLTVELIRMRISSDLKPPSNNKTFHHIIHFCLSCIDPTTNPEKDYLGPGIPWIPSATIFNEAGIHFGRKKRYKSFLDITFHNGKLEIPQLRIEDGINSLLRNLIAYEQCSMNSKFRVTSYMVLMDSLINTAADVELLQQHEIIIGDLGDSQEIATLFNKLGTNVSYTSYNFYLADVVNAMRKHHDTRCNKWRARRKVQEQLYGRDKKDYDPKAVNFHKICQLSQNLQSDCTWNDIEKKIVCEETWYLEWIKNHNDAKSLYNVPFPYFSELEMVYGNDRATSLVAEDPRIAAQTITDVDVGLTISDDNSLAEKVVEVDSMSNQQPSVRSRESQSKEKKKSSVDRVQKVSKRA</sequence>
<dbReference type="EMBL" id="JACMSC010000007">
    <property type="protein sequence ID" value="KAG6516384.1"/>
    <property type="molecule type" value="Genomic_DNA"/>
</dbReference>
<keyword evidence="3" id="KW-1185">Reference proteome</keyword>
<gene>
    <name evidence="2" type="ORF">ZIOFF_026843</name>
</gene>
<feature type="region of interest" description="Disordered" evidence="1">
    <location>
        <begin position="505"/>
        <end position="541"/>
    </location>
</feature>
<organism evidence="2 3">
    <name type="scientific">Zingiber officinale</name>
    <name type="common">Ginger</name>
    <name type="synonym">Amomum zingiber</name>
    <dbReference type="NCBI Taxonomy" id="94328"/>
    <lineage>
        <taxon>Eukaryota</taxon>
        <taxon>Viridiplantae</taxon>
        <taxon>Streptophyta</taxon>
        <taxon>Embryophyta</taxon>
        <taxon>Tracheophyta</taxon>
        <taxon>Spermatophyta</taxon>
        <taxon>Magnoliopsida</taxon>
        <taxon>Liliopsida</taxon>
        <taxon>Zingiberales</taxon>
        <taxon>Zingiberaceae</taxon>
        <taxon>Zingiber</taxon>
    </lineage>
</organism>
<dbReference type="PANTHER" id="PTHR31170:SF25">
    <property type="entry name" value="BNAA09G04570D PROTEIN"/>
    <property type="match status" value="1"/>
</dbReference>
<dbReference type="AlphaFoldDB" id="A0A8J5HEZ0"/>